<feature type="domain" description="PIN" evidence="7">
    <location>
        <begin position="2"/>
        <end position="118"/>
    </location>
</feature>
<dbReference type="Gene3D" id="3.40.50.1010">
    <property type="entry name" value="5'-nuclease"/>
    <property type="match status" value="1"/>
</dbReference>
<dbReference type="EMBL" id="CP039691">
    <property type="protein sequence ID" value="QCI98285.1"/>
    <property type="molecule type" value="Genomic_DNA"/>
</dbReference>
<dbReference type="SUPFAM" id="SSF88723">
    <property type="entry name" value="PIN domain-like"/>
    <property type="match status" value="1"/>
</dbReference>
<accession>A0A4D7DMW5</accession>
<dbReference type="InterPro" id="IPR051749">
    <property type="entry name" value="PINc/VapC_TA_RNase"/>
</dbReference>
<dbReference type="KEGG" id="alf:CFBP5473_10410"/>
<dbReference type="GO" id="GO:0090729">
    <property type="term" value="F:toxin activity"/>
    <property type="evidence" value="ECO:0007669"/>
    <property type="project" value="UniProtKB-KW"/>
</dbReference>
<dbReference type="Pfam" id="PF01850">
    <property type="entry name" value="PIN"/>
    <property type="match status" value="1"/>
</dbReference>
<dbReference type="AlphaFoldDB" id="A0A4D7DMW5"/>
<keyword evidence="3 6" id="KW-0479">Metal-binding</keyword>
<evidence type="ECO:0000313" key="9">
    <source>
        <dbReference type="EMBL" id="QYA06260.1"/>
    </source>
</evidence>
<evidence type="ECO:0000259" key="7">
    <source>
        <dbReference type="Pfam" id="PF01850"/>
    </source>
</evidence>
<evidence type="ECO:0000256" key="6">
    <source>
        <dbReference type="HAMAP-Rule" id="MF_00265"/>
    </source>
</evidence>
<keyword evidence="5 6" id="KW-0460">Magnesium</keyword>
<organism evidence="8 10">
    <name type="scientific">Agrobacterium larrymoorei</name>
    <dbReference type="NCBI Taxonomy" id="160699"/>
    <lineage>
        <taxon>Bacteria</taxon>
        <taxon>Pseudomonadati</taxon>
        <taxon>Pseudomonadota</taxon>
        <taxon>Alphaproteobacteria</taxon>
        <taxon>Hyphomicrobiales</taxon>
        <taxon>Rhizobiaceae</taxon>
        <taxon>Rhizobium/Agrobacterium group</taxon>
        <taxon>Agrobacterium</taxon>
    </lineage>
</organism>
<evidence type="ECO:0000256" key="4">
    <source>
        <dbReference type="ARBA" id="ARBA00022801"/>
    </source>
</evidence>
<evidence type="ECO:0000256" key="5">
    <source>
        <dbReference type="ARBA" id="ARBA00022842"/>
    </source>
</evidence>
<proteinExistence type="inferred from homology"/>
<evidence type="ECO:0000256" key="1">
    <source>
        <dbReference type="ARBA" id="ARBA00022649"/>
    </source>
</evidence>
<evidence type="ECO:0000256" key="2">
    <source>
        <dbReference type="ARBA" id="ARBA00022722"/>
    </source>
</evidence>
<dbReference type="GO" id="GO:0016787">
    <property type="term" value="F:hydrolase activity"/>
    <property type="evidence" value="ECO:0007669"/>
    <property type="project" value="UniProtKB-KW"/>
</dbReference>
<reference evidence="9 11" key="2">
    <citation type="submission" date="2021-03" db="EMBL/GenBank/DDBJ databases">
        <title>Rapid diversification of plasmids in a genus of pathogenic and nitrogen fixing bacteria.</title>
        <authorList>
            <person name="Weisberg A.J."/>
            <person name="Miller M."/>
            <person name="Ream W."/>
            <person name="Grunwald N.J."/>
            <person name="Chang J.H."/>
        </authorList>
    </citation>
    <scope>NUCLEOTIDE SEQUENCE [LARGE SCALE GENOMIC DNA]</scope>
    <source>
        <strain evidence="9 11">AF3.44</strain>
    </source>
</reference>
<dbReference type="STRING" id="1367849.GCA_000518585_02680"/>
<dbReference type="HAMAP" id="MF_00265">
    <property type="entry name" value="VapC_Nob1"/>
    <property type="match status" value="1"/>
</dbReference>
<name>A0A4D7DMW5_9HYPH</name>
<sequence>MIVIDSSVWISILRGATNAQTEKFHAIPRLRDVLLGDVVLLEILQGAQSDQHAANMQARMTKFQLVPMLSPDLAVKAAMHYRRLRQRGITIRKTTDLIIGTYCIEHGHALLHSDRDFTPMAEHLGLRIA</sequence>
<keyword evidence="6" id="KW-0800">Toxin</keyword>
<dbReference type="GO" id="GO:0000287">
    <property type="term" value="F:magnesium ion binding"/>
    <property type="evidence" value="ECO:0007669"/>
    <property type="project" value="UniProtKB-UniRule"/>
</dbReference>
<protein>
    <recommendedName>
        <fullName evidence="6">Ribonuclease VapC</fullName>
        <shortName evidence="6">RNase VapC</shortName>
        <ecNumber evidence="6">3.1.-.-</ecNumber>
    </recommendedName>
    <alternativeName>
        <fullName evidence="6">Toxin VapC</fullName>
    </alternativeName>
</protein>
<dbReference type="PANTHER" id="PTHR42740">
    <property type="entry name" value="RIBONUCLEASE VAPC3"/>
    <property type="match status" value="1"/>
</dbReference>
<dbReference type="InterPro" id="IPR029060">
    <property type="entry name" value="PIN-like_dom_sf"/>
</dbReference>
<dbReference type="Proteomes" id="UP000298545">
    <property type="component" value="Chromosome circular"/>
</dbReference>
<dbReference type="CDD" id="cd18760">
    <property type="entry name" value="PIN_MtVapC3-like"/>
    <property type="match status" value="1"/>
</dbReference>
<evidence type="ECO:0000256" key="3">
    <source>
        <dbReference type="ARBA" id="ARBA00022723"/>
    </source>
</evidence>
<dbReference type="InterPro" id="IPR002716">
    <property type="entry name" value="PIN_dom"/>
</dbReference>
<dbReference type="EMBL" id="CP072167">
    <property type="protein sequence ID" value="QYA06260.1"/>
    <property type="molecule type" value="Genomic_DNA"/>
</dbReference>
<dbReference type="InterPro" id="IPR022907">
    <property type="entry name" value="VapC_family"/>
</dbReference>
<dbReference type="EC" id="3.1.-.-" evidence="6"/>
<reference evidence="8 10" key="1">
    <citation type="submission" date="2019-04" db="EMBL/GenBank/DDBJ databases">
        <title>Complete genome sequence of Agrobacterium larrymoorei CFBP5473.</title>
        <authorList>
            <person name="Haryono M."/>
            <person name="Chou L."/>
            <person name="Lin Y.-C."/>
            <person name="Lai E.-M."/>
            <person name="Kuo C.-H."/>
        </authorList>
    </citation>
    <scope>NUCLEOTIDE SEQUENCE [LARGE SCALE GENOMIC DNA]</scope>
    <source>
        <strain evidence="8 10">CFBP5473</strain>
    </source>
</reference>
<comment type="cofactor">
    <cofactor evidence="6">
        <name>Mg(2+)</name>
        <dbReference type="ChEBI" id="CHEBI:18420"/>
    </cofactor>
</comment>
<keyword evidence="4 6" id="KW-0378">Hydrolase</keyword>
<keyword evidence="11" id="KW-1185">Reference proteome</keyword>
<dbReference type="PANTHER" id="PTHR42740:SF1">
    <property type="entry name" value="RIBONUCLEASE VAPC3"/>
    <property type="match status" value="1"/>
</dbReference>
<dbReference type="GO" id="GO:0004540">
    <property type="term" value="F:RNA nuclease activity"/>
    <property type="evidence" value="ECO:0007669"/>
    <property type="project" value="InterPro"/>
</dbReference>
<feature type="binding site" evidence="6">
    <location>
        <position position="96"/>
    </location>
    <ligand>
        <name>Mg(2+)</name>
        <dbReference type="ChEBI" id="CHEBI:18420"/>
    </ligand>
</feature>
<comment type="function">
    <text evidence="6">Toxic component of a toxin-antitoxin (TA) system. An RNase.</text>
</comment>
<keyword evidence="1 6" id="KW-1277">Toxin-antitoxin system</keyword>
<feature type="binding site" evidence="6">
    <location>
        <position position="5"/>
    </location>
    <ligand>
        <name>Mg(2+)</name>
        <dbReference type="ChEBI" id="CHEBI:18420"/>
    </ligand>
</feature>
<dbReference type="Proteomes" id="UP000826513">
    <property type="component" value="Chromosome 1"/>
</dbReference>
<evidence type="ECO:0000313" key="8">
    <source>
        <dbReference type="EMBL" id="QCI98285.1"/>
    </source>
</evidence>
<dbReference type="OrthoDB" id="9811788at2"/>
<keyword evidence="2 6" id="KW-0540">Nuclease</keyword>
<gene>
    <name evidence="6" type="primary">vapC</name>
    <name evidence="8" type="ORF">CFBP5473_10410</name>
    <name evidence="9" type="ORF">J5285_09305</name>
</gene>
<evidence type="ECO:0000313" key="11">
    <source>
        <dbReference type="Proteomes" id="UP000826513"/>
    </source>
</evidence>
<dbReference type="RefSeq" id="WP_027675430.1">
    <property type="nucleotide sequence ID" value="NZ_CP039691.1"/>
</dbReference>
<comment type="similarity">
    <text evidence="6">Belongs to the PINc/VapC protein family.</text>
</comment>
<evidence type="ECO:0000313" key="10">
    <source>
        <dbReference type="Proteomes" id="UP000298545"/>
    </source>
</evidence>